<reference evidence="1" key="1">
    <citation type="submission" date="2023-03" db="EMBL/GenBank/DDBJ databases">
        <title>Actinorhabdospora filicis NBRC 111898.</title>
        <authorList>
            <person name="Ichikawa N."/>
            <person name="Sato H."/>
            <person name="Tonouchi N."/>
        </authorList>
    </citation>
    <scope>NUCLEOTIDE SEQUENCE</scope>
    <source>
        <strain evidence="1">NBRC 111898</strain>
    </source>
</reference>
<gene>
    <name evidence="1" type="ORF">Afil01_21480</name>
</gene>
<dbReference type="Proteomes" id="UP001165079">
    <property type="component" value="Unassembled WGS sequence"/>
</dbReference>
<comment type="caution">
    <text evidence="1">The sequence shown here is derived from an EMBL/GenBank/DDBJ whole genome shotgun (WGS) entry which is preliminary data.</text>
</comment>
<protein>
    <submittedName>
        <fullName evidence="1">Uncharacterized protein</fullName>
    </submittedName>
</protein>
<organism evidence="1 2">
    <name type="scientific">Actinorhabdospora filicis</name>
    <dbReference type="NCBI Taxonomy" id="1785913"/>
    <lineage>
        <taxon>Bacteria</taxon>
        <taxon>Bacillati</taxon>
        <taxon>Actinomycetota</taxon>
        <taxon>Actinomycetes</taxon>
        <taxon>Micromonosporales</taxon>
        <taxon>Micromonosporaceae</taxon>
        <taxon>Actinorhabdospora</taxon>
    </lineage>
</organism>
<evidence type="ECO:0000313" key="1">
    <source>
        <dbReference type="EMBL" id="GLZ77341.1"/>
    </source>
</evidence>
<evidence type="ECO:0000313" key="2">
    <source>
        <dbReference type="Proteomes" id="UP001165079"/>
    </source>
</evidence>
<proteinExistence type="predicted"/>
<dbReference type="AlphaFoldDB" id="A0A9W6SKF1"/>
<dbReference type="EMBL" id="BSTX01000001">
    <property type="protein sequence ID" value="GLZ77341.1"/>
    <property type="molecule type" value="Genomic_DNA"/>
</dbReference>
<keyword evidence="2" id="KW-1185">Reference proteome</keyword>
<sequence length="63" mass="7172">MLEVLRLQPQGRAAEVELVDVQYRRPHGPSLEPLMGFDDVSVREAHDTRPDGIWTERTDVSSL</sequence>
<name>A0A9W6SKF1_9ACTN</name>
<accession>A0A9W6SKF1</accession>